<dbReference type="NCBIfam" id="TIGR00447">
    <property type="entry name" value="pth"/>
    <property type="match status" value="1"/>
</dbReference>
<dbReference type="AlphaFoldDB" id="A0A3B0VLY0"/>
<dbReference type="CDD" id="cd00462">
    <property type="entry name" value="PTH"/>
    <property type="match status" value="1"/>
</dbReference>
<comment type="similarity">
    <text evidence="5">Belongs to the PTH family.</text>
</comment>
<dbReference type="Gene3D" id="3.40.50.1470">
    <property type="entry name" value="Peptidyl-tRNA hydrolase"/>
    <property type="match status" value="1"/>
</dbReference>
<protein>
    <recommendedName>
        <fullName evidence="1">peptidyl-tRNA hydrolase</fullName>
        <ecNumber evidence="1">3.1.1.29</ecNumber>
    </recommendedName>
</protein>
<dbReference type="Pfam" id="PF01195">
    <property type="entry name" value="Pept_tRNA_hydro"/>
    <property type="match status" value="1"/>
</dbReference>
<evidence type="ECO:0000256" key="4">
    <source>
        <dbReference type="ARBA" id="ARBA00022884"/>
    </source>
</evidence>
<dbReference type="EC" id="3.1.1.29" evidence="1"/>
<proteinExistence type="inferred from homology"/>
<dbReference type="GO" id="GO:0000049">
    <property type="term" value="F:tRNA binding"/>
    <property type="evidence" value="ECO:0007669"/>
    <property type="project" value="UniProtKB-KW"/>
</dbReference>
<evidence type="ECO:0000256" key="5">
    <source>
        <dbReference type="ARBA" id="ARBA00038063"/>
    </source>
</evidence>
<organism evidence="6">
    <name type="scientific">hydrothermal vent metagenome</name>
    <dbReference type="NCBI Taxonomy" id="652676"/>
    <lineage>
        <taxon>unclassified sequences</taxon>
        <taxon>metagenomes</taxon>
        <taxon>ecological metagenomes</taxon>
    </lineage>
</organism>
<keyword evidence="3 6" id="KW-0378">Hydrolase</keyword>
<dbReference type="HAMAP" id="MF_00083">
    <property type="entry name" value="Pept_tRNA_hydro_bact"/>
    <property type="match status" value="1"/>
</dbReference>
<keyword evidence="2" id="KW-0820">tRNA-binding</keyword>
<gene>
    <name evidence="6" type="ORF">MNBD_CHLOROFLEXI01-859</name>
</gene>
<dbReference type="InterPro" id="IPR018171">
    <property type="entry name" value="Pept_tRNA_hydro_CS"/>
</dbReference>
<dbReference type="FunFam" id="3.40.50.1470:FF:000001">
    <property type="entry name" value="Peptidyl-tRNA hydrolase"/>
    <property type="match status" value="1"/>
</dbReference>
<evidence type="ECO:0000256" key="3">
    <source>
        <dbReference type="ARBA" id="ARBA00022801"/>
    </source>
</evidence>
<dbReference type="InterPro" id="IPR036416">
    <property type="entry name" value="Pept_tRNA_hydro_sf"/>
</dbReference>
<dbReference type="EMBL" id="UOEU01000832">
    <property type="protein sequence ID" value="VAW41253.1"/>
    <property type="molecule type" value="Genomic_DNA"/>
</dbReference>
<reference evidence="6" key="1">
    <citation type="submission" date="2018-06" db="EMBL/GenBank/DDBJ databases">
        <authorList>
            <person name="Zhirakovskaya E."/>
        </authorList>
    </citation>
    <scope>NUCLEOTIDE SEQUENCE</scope>
</reference>
<evidence type="ECO:0000313" key="6">
    <source>
        <dbReference type="EMBL" id="VAW41253.1"/>
    </source>
</evidence>
<evidence type="ECO:0000256" key="1">
    <source>
        <dbReference type="ARBA" id="ARBA00013260"/>
    </source>
</evidence>
<dbReference type="SUPFAM" id="SSF53178">
    <property type="entry name" value="Peptidyl-tRNA hydrolase-like"/>
    <property type="match status" value="1"/>
</dbReference>
<name>A0A3B0VLY0_9ZZZZ</name>
<sequence>MTFWQKLFGRQLDLADESDEMNDATRFLIVGLGNPGRKYRGNRHNIGFMTVDALAAAYNIQSSKVQNKAIVGNGRIQNQSVIIAKPQTYMNSSGDAVGLLARYYKVPPDNVLVVYDELDLPFGTIRLREKGGAGGHNGMKSIINHLGNDFPRVRLGIDRPPGQMPAAAYVLQDFGKNDKPLLDDVLAEAIRAIETYLRDDIQLAMSRHNRSLIDD</sequence>
<dbReference type="PROSITE" id="PS01195">
    <property type="entry name" value="PEPT_TRNA_HYDROL_1"/>
    <property type="match status" value="1"/>
</dbReference>
<keyword evidence="4" id="KW-0694">RNA-binding</keyword>
<dbReference type="PANTHER" id="PTHR17224:SF1">
    <property type="entry name" value="PEPTIDYL-TRNA HYDROLASE"/>
    <property type="match status" value="1"/>
</dbReference>
<dbReference type="PANTHER" id="PTHR17224">
    <property type="entry name" value="PEPTIDYL-TRNA HYDROLASE"/>
    <property type="match status" value="1"/>
</dbReference>
<dbReference type="PROSITE" id="PS01196">
    <property type="entry name" value="PEPT_TRNA_HYDROL_2"/>
    <property type="match status" value="1"/>
</dbReference>
<accession>A0A3B0VLY0</accession>
<dbReference type="InterPro" id="IPR001328">
    <property type="entry name" value="Pept_tRNA_hydro"/>
</dbReference>
<dbReference type="GO" id="GO:0004045">
    <property type="term" value="F:peptidyl-tRNA hydrolase activity"/>
    <property type="evidence" value="ECO:0007669"/>
    <property type="project" value="UniProtKB-EC"/>
</dbReference>
<evidence type="ECO:0000256" key="2">
    <source>
        <dbReference type="ARBA" id="ARBA00022555"/>
    </source>
</evidence>